<evidence type="ECO:0000313" key="1">
    <source>
        <dbReference type="EMBL" id="MFD1528493.1"/>
    </source>
</evidence>
<gene>
    <name evidence="1" type="ORF">ACFSCY_03475</name>
</gene>
<accession>A0ABW4FEC3</accession>
<proteinExistence type="predicted"/>
<organism evidence="1 2">
    <name type="scientific">Pseudonocardia aurantiaca</name>
    <dbReference type="NCBI Taxonomy" id="75290"/>
    <lineage>
        <taxon>Bacteria</taxon>
        <taxon>Bacillati</taxon>
        <taxon>Actinomycetota</taxon>
        <taxon>Actinomycetes</taxon>
        <taxon>Pseudonocardiales</taxon>
        <taxon>Pseudonocardiaceae</taxon>
        <taxon>Pseudonocardia</taxon>
    </lineage>
</organism>
<sequence length="129" mass="14388">MRRPLTRLACHGQCRSGGARQPHHNELLRVETDPEALVDLFEMAVTWAELEYSAETTIPPHEWLDFAERHRWQNPERMQRVFGLATDIAMRATPGPMAPAALEMAAGSGICPTLDPVDPPRPRLRLAGG</sequence>
<reference evidence="2" key="1">
    <citation type="journal article" date="2019" name="Int. J. Syst. Evol. Microbiol.">
        <title>The Global Catalogue of Microorganisms (GCM) 10K type strain sequencing project: providing services to taxonomists for standard genome sequencing and annotation.</title>
        <authorList>
            <consortium name="The Broad Institute Genomics Platform"/>
            <consortium name="The Broad Institute Genome Sequencing Center for Infectious Disease"/>
            <person name="Wu L."/>
            <person name="Ma J."/>
        </authorList>
    </citation>
    <scope>NUCLEOTIDE SEQUENCE [LARGE SCALE GENOMIC DNA]</scope>
    <source>
        <strain evidence="2">JCM 12165</strain>
    </source>
</reference>
<comment type="caution">
    <text evidence="1">The sequence shown here is derived from an EMBL/GenBank/DDBJ whole genome shotgun (WGS) entry which is preliminary data.</text>
</comment>
<dbReference type="Proteomes" id="UP001597145">
    <property type="component" value="Unassembled WGS sequence"/>
</dbReference>
<dbReference type="RefSeq" id="WP_343969428.1">
    <property type="nucleotide sequence ID" value="NZ_BAAAJG010000001.1"/>
</dbReference>
<keyword evidence="2" id="KW-1185">Reference proteome</keyword>
<name>A0ABW4FEC3_9PSEU</name>
<evidence type="ECO:0000313" key="2">
    <source>
        <dbReference type="Proteomes" id="UP001597145"/>
    </source>
</evidence>
<dbReference type="EMBL" id="JBHUCP010000003">
    <property type="protein sequence ID" value="MFD1528493.1"/>
    <property type="molecule type" value="Genomic_DNA"/>
</dbReference>
<protein>
    <submittedName>
        <fullName evidence="1">Uncharacterized protein</fullName>
    </submittedName>
</protein>